<name>A0A8J5SEJ8_ZIZPA</name>
<reference evidence="1" key="1">
    <citation type="journal article" date="2021" name="bioRxiv">
        <title>Whole Genome Assembly and Annotation of Northern Wild Rice, Zizania palustris L., Supports a Whole Genome Duplication in the Zizania Genus.</title>
        <authorList>
            <person name="Haas M."/>
            <person name="Kono T."/>
            <person name="Macchietto M."/>
            <person name="Millas R."/>
            <person name="McGilp L."/>
            <person name="Shao M."/>
            <person name="Duquette J."/>
            <person name="Hirsch C.N."/>
            <person name="Kimball J."/>
        </authorList>
    </citation>
    <scope>NUCLEOTIDE SEQUENCE</scope>
    <source>
        <tissue evidence="1">Fresh leaf tissue</tissue>
    </source>
</reference>
<comment type="caution">
    <text evidence="1">The sequence shown here is derived from an EMBL/GenBank/DDBJ whole genome shotgun (WGS) entry which is preliminary data.</text>
</comment>
<dbReference type="PANTHER" id="PTHR45085">
    <property type="entry name" value="F21J9.14"/>
    <property type="match status" value="1"/>
</dbReference>
<dbReference type="Proteomes" id="UP000729402">
    <property type="component" value="Unassembled WGS sequence"/>
</dbReference>
<evidence type="ECO:0000313" key="1">
    <source>
        <dbReference type="EMBL" id="KAG8070603.1"/>
    </source>
</evidence>
<keyword evidence="2" id="KW-1185">Reference proteome</keyword>
<reference evidence="1" key="2">
    <citation type="submission" date="2021-02" db="EMBL/GenBank/DDBJ databases">
        <authorList>
            <person name="Kimball J.A."/>
            <person name="Haas M.W."/>
            <person name="Macchietto M."/>
            <person name="Kono T."/>
            <person name="Duquette J."/>
            <person name="Shao M."/>
        </authorList>
    </citation>
    <scope>NUCLEOTIDE SEQUENCE</scope>
    <source>
        <tissue evidence="1">Fresh leaf tissue</tissue>
    </source>
</reference>
<organism evidence="1 2">
    <name type="scientific">Zizania palustris</name>
    <name type="common">Northern wild rice</name>
    <dbReference type="NCBI Taxonomy" id="103762"/>
    <lineage>
        <taxon>Eukaryota</taxon>
        <taxon>Viridiplantae</taxon>
        <taxon>Streptophyta</taxon>
        <taxon>Embryophyta</taxon>
        <taxon>Tracheophyta</taxon>
        <taxon>Spermatophyta</taxon>
        <taxon>Magnoliopsida</taxon>
        <taxon>Liliopsida</taxon>
        <taxon>Poales</taxon>
        <taxon>Poaceae</taxon>
        <taxon>BOP clade</taxon>
        <taxon>Oryzoideae</taxon>
        <taxon>Oryzeae</taxon>
        <taxon>Zizaniinae</taxon>
        <taxon>Zizania</taxon>
    </lineage>
</organism>
<sequence>MPSTCSTPRVFSDDPAGVSGALFPSRIAADAERTVRIGGAIALTVDQHLDPAAVAVLFKRSCVIDLRDVTLDGSQALLHARGRLH</sequence>
<dbReference type="AlphaFoldDB" id="A0A8J5SEJ8"/>
<dbReference type="OrthoDB" id="682522at2759"/>
<protein>
    <submittedName>
        <fullName evidence="1">Uncharacterized protein</fullName>
    </submittedName>
</protein>
<dbReference type="PANTHER" id="PTHR45085:SF4">
    <property type="entry name" value="OS05G0500700 PROTEIN"/>
    <property type="match status" value="1"/>
</dbReference>
<gene>
    <name evidence="1" type="ORF">GUJ93_ZPchr0006g42404</name>
</gene>
<proteinExistence type="predicted"/>
<dbReference type="EMBL" id="JAAALK010000283">
    <property type="protein sequence ID" value="KAG8070603.1"/>
    <property type="molecule type" value="Genomic_DNA"/>
</dbReference>
<accession>A0A8J5SEJ8</accession>
<evidence type="ECO:0000313" key="2">
    <source>
        <dbReference type="Proteomes" id="UP000729402"/>
    </source>
</evidence>